<feature type="signal peptide" evidence="2">
    <location>
        <begin position="1"/>
        <end position="18"/>
    </location>
</feature>
<evidence type="ECO:0000256" key="2">
    <source>
        <dbReference type="SAM" id="SignalP"/>
    </source>
</evidence>
<gene>
    <name evidence="4" type="ORF">V1I91_11320</name>
</gene>
<sequence length="459" mass="52000">MKRIFLLLFLLCLTTVKAEISLPNIFSSNMVLQRQAEVKLFGWAHPGEEFTITTSWDNKEYDIKTEINAKWSILVDTPKAGGPYSIVFNGKSNKIVLENVLIGEVWLCSGQSNMEWSANSGLENKEEAIANANKPTIRLFTVEKRTSEDPQDDLVGTWQVCTSETMPDFSAVAYFFAQHMQEKMNIPIGLIDSSWGASCAEVWTPEEEFENNPELLESYQLIQPNPWVPIEKSILYNAMIAPLTNFKISGTLWYQGESNTANAESYENTFGTMIASWRDKWGYDFPFYYVQIAPYKYGGEFEGGIVRDQQRRTLSLSNTGMAMTSDICTIDDIHPRNKKDVGIRLANIALKQHYNVLDEMVYGPLFKDAKVIKDKVEVSFMYDDGLTIEGRKLDFFELQSSDGNWYPAKARIKNGKVVVSSKEVEKPKKVRYAYESIAISNLFNSAGLPASTFSSEQLN</sequence>
<organism evidence="4 5">
    <name type="scientific">Maribacter cobaltidurans</name>
    <dbReference type="NCBI Taxonomy" id="1178778"/>
    <lineage>
        <taxon>Bacteria</taxon>
        <taxon>Pseudomonadati</taxon>
        <taxon>Bacteroidota</taxon>
        <taxon>Flavobacteriia</taxon>
        <taxon>Flavobacteriales</taxon>
        <taxon>Flavobacteriaceae</taxon>
        <taxon>Maribacter</taxon>
    </lineage>
</organism>
<dbReference type="SUPFAM" id="SSF52266">
    <property type="entry name" value="SGNH hydrolase"/>
    <property type="match status" value="1"/>
</dbReference>
<evidence type="ECO:0000259" key="3">
    <source>
        <dbReference type="Pfam" id="PF03629"/>
    </source>
</evidence>
<dbReference type="Gene3D" id="3.40.50.1110">
    <property type="entry name" value="SGNH hydrolase"/>
    <property type="match status" value="1"/>
</dbReference>
<evidence type="ECO:0000256" key="1">
    <source>
        <dbReference type="ARBA" id="ARBA00022801"/>
    </source>
</evidence>
<name>A0ABU7IV00_9FLAO</name>
<dbReference type="RefSeq" id="WP_272651361.1">
    <property type="nucleotide sequence ID" value="NZ_JAZDDG010000005.1"/>
</dbReference>
<evidence type="ECO:0000313" key="5">
    <source>
        <dbReference type="Proteomes" id="UP001356308"/>
    </source>
</evidence>
<keyword evidence="5" id="KW-1185">Reference proteome</keyword>
<dbReference type="Proteomes" id="UP001356308">
    <property type="component" value="Unassembled WGS sequence"/>
</dbReference>
<dbReference type="PANTHER" id="PTHR22901:SF0">
    <property type="entry name" value="SIALATE O-ACETYLESTERASE"/>
    <property type="match status" value="1"/>
</dbReference>
<dbReference type="EMBL" id="JAZDDG010000005">
    <property type="protein sequence ID" value="MEE1976663.1"/>
    <property type="molecule type" value="Genomic_DNA"/>
</dbReference>
<dbReference type="InterPro" id="IPR039329">
    <property type="entry name" value="SIAE"/>
</dbReference>
<feature type="domain" description="Sialate O-acetylesterase" evidence="3">
    <location>
        <begin position="104"/>
        <end position="349"/>
    </location>
</feature>
<dbReference type="InterPro" id="IPR036514">
    <property type="entry name" value="SGNH_hydro_sf"/>
</dbReference>
<accession>A0ABU7IV00</accession>
<feature type="chain" id="PRO_5045687385" evidence="2">
    <location>
        <begin position="19"/>
        <end position="459"/>
    </location>
</feature>
<comment type="caution">
    <text evidence="4">The sequence shown here is derived from an EMBL/GenBank/DDBJ whole genome shotgun (WGS) entry which is preliminary data.</text>
</comment>
<keyword evidence="1" id="KW-0378">Hydrolase</keyword>
<protein>
    <submittedName>
        <fullName evidence="4">Sialate O-acetylesterase</fullName>
    </submittedName>
</protein>
<evidence type="ECO:0000313" key="4">
    <source>
        <dbReference type="EMBL" id="MEE1976663.1"/>
    </source>
</evidence>
<reference evidence="4 5" key="1">
    <citation type="submission" date="2024-01" db="EMBL/GenBank/DDBJ databases">
        <title>Maribacter spp. originated from different algae showed divergent polysaccharides utilization ability.</title>
        <authorList>
            <person name="Wang H."/>
            <person name="Wu Y."/>
        </authorList>
    </citation>
    <scope>NUCLEOTIDE SEQUENCE [LARGE SCALE GENOMIC DNA]</scope>
    <source>
        <strain evidence="4 5">PR1</strain>
    </source>
</reference>
<dbReference type="PANTHER" id="PTHR22901">
    <property type="entry name" value="SIALATE O-ACETYLESTERASE"/>
    <property type="match status" value="1"/>
</dbReference>
<keyword evidence="2" id="KW-0732">Signal</keyword>
<proteinExistence type="predicted"/>
<dbReference type="InterPro" id="IPR005181">
    <property type="entry name" value="SASA"/>
</dbReference>
<dbReference type="Pfam" id="PF03629">
    <property type="entry name" value="SASA"/>
    <property type="match status" value="1"/>
</dbReference>